<dbReference type="GO" id="GO:0005524">
    <property type="term" value="F:ATP binding"/>
    <property type="evidence" value="ECO:0007669"/>
    <property type="project" value="UniProtKB-KW"/>
</dbReference>
<dbReference type="InterPro" id="IPR011992">
    <property type="entry name" value="EF-hand-dom_pair"/>
</dbReference>
<comment type="caution">
    <text evidence="17">The sequence shown here is derived from an EMBL/GenBank/DDBJ whole genome shotgun (WGS) entry which is preliminary data.</text>
</comment>
<dbReference type="InterPro" id="IPR000719">
    <property type="entry name" value="Prot_kinase_dom"/>
</dbReference>
<keyword evidence="6" id="KW-0479">Metal-binding</keyword>
<dbReference type="OrthoDB" id="327575at2759"/>
<reference evidence="17 18" key="1">
    <citation type="submission" date="2016-11" db="EMBL/GenBank/DDBJ databases">
        <title>The macronuclear genome of Stentor coeruleus: a giant cell with tiny introns.</title>
        <authorList>
            <person name="Slabodnick M."/>
            <person name="Ruby J.G."/>
            <person name="Reiff S.B."/>
            <person name="Swart E.C."/>
            <person name="Gosai S."/>
            <person name="Prabakaran S."/>
            <person name="Witkowska E."/>
            <person name="Larue G.E."/>
            <person name="Fisher S."/>
            <person name="Freeman R.M."/>
            <person name="Gunawardena J."/>
            <person name="Chu W."/>
            <person name="Stover N.A."/>
            <person name="Gregory B.D."/>
            <person name="Nowacki M."/>
            <person name="Derisi J."/>
            <person name="Roy S.W."/>
            <person name="Marshall W.F."/>
            <person name="Sood P."/>
        </authorList>
    </citation>
    <scope>NUCLEOTIDE SEQUENCE [LARGE SCALE GENOMIC DNA]</scope>
    <source>
        <strain evidence="17">WM001</strain>
    </source>
</reference>
<dbReference type="InterPro" id="IPR018247">
    <property type="entry name" value="EF_Hand_1_Ca_BS"/>
</dbReference>
<comment type="subunit">
    <text evidence="2">Monomer.</text>
</comment>
<keyword evidence="10" id="KW-0106">Calcium</keyword>
<dbReference type="EC" id="2.7.11.1" evidence="3"/>
<dbReference type="PANTHER" id="PTHR24349">
    <property type="entry name" value="SERINE/THREONINE-PROTEIN KINASE"/>
    <property type="match status" value="1"/>
</dbReference>
<dbReference type="AlphaFoldDB" id="A0A1R2C8I5"/>
<feature type="domain" description="Protein kinase" evidence="15">
    <location>
        <begin position="48"/>
        <end position="299"/>
    </location>
</feature>
<dbReference type="Pfam" id="PF00069">
    <property type="entry name" value="Pkinase"/>
    <property type="match status" value="1"/>
</dbReference>
<evidence type="ECO:0000313" key="18">
    <source>
        <dbReference type="Proteomes" id="UP000187209"/>
    </source>
</evidence>
<comment type="catalytic activity">
    <reaction evidence="14">
        <text>L-seryl-[protein] + ATP = O-phospho-L-seryl-[protein] + ADP + H(+)</text>
        <dbReference type="Rhea" id="RHEA:17989"/>
        <dbReference type="Rhea" id="RHEA-COMP:9863"/>
        <dbReference type="Rhea" id="RHEA-COMP:11604"/>
        <dbReference type="ChEBI" id="CHEBI:15378"/>
        <dbReference type="ChEBI" id="CHEBI:29999"/>
        <dbReference type="ChEBI" id="CHEBI:30616"/>
        <dbReference type="ChEBI" id="CHEBI:83421"/>
        <dbReference type="ChEBI" id="CHEBI:456216"/>
        <dbReference type="EC" id="2.7.11.1"/>
    </reaction>
</comment>
<dbReference type="PROSITE" id="PS50011">
    <property type="entry name" value="PROTEIN_KINASE_DOM"/>
    <property type="match status" value="1"/>
</dbReference>
<name>A0A1R2C8I5_9CILI</name>
<dbReference type="Pfam" id="PF13499">
    <property type="entry name" value="EF-hand_7"/>
    <property type="match status" value="1"/>
</dbReference>
<dbReference type="GO" id="GO:0005509">
    <property type="term" value="F:calcium ion binding"/>
    <property type="evidence" value="ECO:0007669"/>
    <property type="project" value="InterPro"/>
</dbReference>
<evidence type="ECO:0000256" key="14">
    <source>
        <dbReference type="ARBA" id="ARBA00048679"/>
    </source>
</evidence>
<gene>
    <name evidence="17" type="ORF">SteCoe_13404</name>
</gene>
<protein>
    <recommendedName>
        <fullName evidence="3">non-specific serine/threonine protein kinase</fullName>
        <ecNumber evidence="3">2.7.11.1</ecNumber>
    </recommendedName>
</protein>
<dbReference type="FunFam" id="1.10.510.10:FF:000571">
    <property type="entry name" value="Maternal embryonic leucine zipper kinase"/>
    <property type="match status" value="1"/>
</dbReference>
<evidence type="ECO:0000256" key="11">
    <source>
        <dbReference type="ARBA" id="ARBA00022840"/>
    </source>
</evidence>
<evidence type="ECO:0000256" key="9">
    <source>
        <dbReference type="ARBA" id="ARBA00022777"/>
    </source>
</evidence>
<evidence type="ECO:0000259" key="16">
    <source>
        <dbReference type="PROSITE" id="PS50222"/>
    </source>
</evidence>
<evidence type="ECO:0000256" key="10">
    <source>
        <dbReference type="ARBA" id="ARBA00022837"/>
    </source>
</evidence>
<dbReference type="Gene3D" id="1.10.510.10">
    <property type="entry name" value="Transferase(Phosphotransferase) domain 1"/>
    <property type="match status" value="1"/>
</dbReference>
<dbReference type="CDD" id="cd05117">
    <property type="entry name" value="STKc_CAMK"/>
    <property type="match status" value="1"/>
</dbReference>
<keyword evidence="18" id="KW-1185">Reference proteome</keyword>
<proteinExistence type="inferred from homology"/>
<keyword evidence="11" id="KW-0067">ATP-binding</keyword>
<comment type="similarity">
    <text evidence="12">Belongs to the protein kinase superfamily. Ser/Thr protein kinase family. CDPK subfamily.</text>
</comment>
<dbReference type="Proteomes" id="UP000187209">
    <property type="component" value="Unassembled WGS sequence"/>
</dbReference>
<comment type="catalytic activity">
    <reaction evidence="13">
        <text>L-threonyl-[protein] + ATP = O-phospho-L-threonyl-[protein] + ADP + H(+)</text>
        <dbReference type="Rhea" id="RHEA:46608"/>
        <dbReference type="Rhea" id="RHEA-COMP:11060"/>
        <dbReference type="Rhea" id="RHEA-COMP:11605"/>
        <dbReference type="ChEBI" id="CHEBI:15378"/>
        <dbReference type="ChEBI" id="CHEBI:30013"/>
        <dbReference type="ChEBI" id="CHEBI:30616"/>
        <dbReference type="ChEBI" id="CHEBI:61977"/>
        <dbReference type="ChEBI" id="CHEBI:456216"/>
        <dbReference type="EC" id="2.7.11.1"/>
    </reaction>
</comment>
<keyword evidence="4" id="KW-0723">Serine/threonine-protein kinase</keyword>
<dbReference type="Gene3D" id="3.30.200.20">
    <property type="entry name" value="Phosphorylase Kinase, domain 1"/>
    <property type="match status" value="1"/>
</dbReference>
<evidence type="ECO:0000256" key="12">
    <source>
        <dbReference type="ARBA" id="ARBA00024334"/>
    </source>
</evidence>
<dbReference type="SUPFAM" id="SSF56112">
    <property type="entry name" value="Protein kinase-like (PK-like)"/>
    <property type="match status" value="1"/>
</dbReference>
<keyword evidence="5" id="KW-0808">Transferase</keyword>
<dbReference type="PROSITE" id="PS00018">
    <property type="entry name" value="EF_HAND_1"/>
    <property type="match status" value="1"/>
</dbReference>
<dbReference type="InterPro" id="IPR011009">
    <property type="entry name" value="Kinase-like_dom_sf"/>
</dbReference>
<dbReference type="SUPFAM" id="SSF47473">
    <property type="entry name" value="EF-hand"/>
    <property type="match status" value="1"/>
</dbReference>
<dbReference type="EMBL" id="MPUH01000241">
    <property type="protein sequence ID" value="OMJ85309.1"/>
    <property type="molecule type" value="Genomic_DNA"/>
</dbReference>
<evidence type="ECO:0000256" key="7">
    <source>
        <dbReference type="ARBA" id="ARBA00022737"/>
    </source>
</evidence>
<organism evidence="17 18">
    <name type="scientific">Stentor coeruleus</name>
    <dbReference type="NCBI Taxonomy" id="5963"/>
    <lineage>
        <taxon>Eukaryota</taxon>
        <taxon>Sar</taxon>
        <taxon>Alveolata</taxon>
        <taxon>Ciliophora</taxon>
        <taxon>Postciliodesmatophora</taxon>
        <taxon>Heterotrichea</taxon>
        <taxon>Heterotrichida</taxon>
        <taxon>Stentoridae</taxon>
        <taxon>Stentor</taxon>
    </lineage>
</organism>
<dbReference type="InterPro" id="IPR050205">
    <property type="entry name" value="CDPK_Ser/Thr_kinases"/>
</dbReference>
<dbReference type="GO" id="GO:0004674">
    <property type="term" value="F:protein serine/threonine kinase activity"/>
    <property type="evidence" value="ECO:0007669"/>
    <property type="project" value="UniProtKB-KW"/>
</dbReference>
<dbReference type="FunFam" id="3.30.200.20:FF:000315">
    <property type="entry name" value="Calcium-dependent protein kinase 3"/>
    <property type="match status" value="1"/>
</dbReference>
<keyword evidence="8" id="KW-0547">Nucleotide-binding</keyword>
<evidence type="ECO:0000256" key="2">
    <source>
        <dbReference type="ARBA" id="ARBA00011245"/>
    </source>
</evidence>
<keyword evidence="7" id="KW-0677">Repeat</keyword>
<evidence type="ECO:0000256" key="8">
    <source>
        <dbReference type="ARBA" id="ARBA00022741"/>
    </source>
</evidence>
<evidence type="ECO:0000259" key="15">
    <source>
        <dbReference type="PROSITE" id="PS50011"/>
    </source>
</evidence>
<dbReference type="InterPro" id="IPR002048">
    <property type="entry name" value="EF_hand_dom"/>
</dbReference>
<dbReference type="CDD" id="cd00051">
    <property type="entry name" value="EFh"/>
    <property type="match status" value="1"/>
</dbReference>
<dbReference type="Gene3D" id="1.10.238.10">
    <property type="entry name" value="EF-hand"/>
    <property type="match status" value="2"/>
</dbReference>
<evidence type="ECO:0000256" key="6">
    <source>
        <dbReference type="ARBA" id="ARBA00022723"/>
    </source>
</evidence>
<comment type="cofactor">
    <cofactor evidence="1">
        <name>Mg(2+)</name>
        <dbReference type="ChEBI" id="CHEBI:18420"/>
    </cofactor>
</comment>
<dbReference type="PROSITE" id="PS50222">
    <property type="entry name" value="EF_HAND_2"/>
    <property type="match status" value="1"/>
</dbReference>
<evidence type="ECO:0000256" key="13">
    <source>
        <dbReference type="ARBA" id="ARBA00047899"/>
    </source>
</evidence>
<evidence type="ECO:0000313" key="17">
    <source>
        <dbReference type="EMBL" id="OMJ85309.1"/>
    </source>
</evidence>
<evidence type="ECO:0000256" key="5">
    <source>
        <dbReference type="ARBA" id="ARBA00022679"/>
    </source>
</evidence>
<keyword evidence="9" id="KW-0418">Kinase</keyword>
<feature type="domain" description="EF-hand" evidence="16">
    <location>
        <begin position="343"/>
        <end position="378"/>
    </location>
</feature>
<evidence type="ECO:0000256" key="1">
    <source>
        <dbReference type="ARBA" id="ARBA00001946"/>
    </source>
</evidence>
<evidence type="ECO:0000256" key="3">
    <source>
        <dbReference type="ARBA" id="ARBA00012513"/>
    </source>
</evidence>
<sequence>MGCSIQKHHKILGSTIEASKVHKVTTADLSIKPISFILKNEYDFTLVYRLGQPISQSHTAEVRICFLRETNEKRAVKIYKKDISQSKRESVLKEISILKSLDHPNIIRIYEYFESLSHIHIVMEYCSGGEFMTDIIKKHALNELQVKKFIRQILSATNYMHESGFVHRNIKPDNILLEDETEYAEIKLSDFGTAAHYCQGMEERAGTLQFMSPEMIQGNYNEKCDLWSIGVITYLLFTGKLPFVCEENEIEQKILQGNVDYSGEVWDSLSEHAKYFTQVLLCREDSRLSTKEALNHPWLNEIQTVSEPKCCTKLLSNLTLFHYSSKLKQALATYLITQCVPNSELRELKEVFNYLDKDGDGKLSREEIMQYYLQDNGIEEAELLVQGIIDTLSCEKNEFISYSEFLAATFDQTKLLSLNNLKKAFEMFDKEGSGSNSCQEFKSIIDEINL</sequence>
<evidence type="ECO:0000256" key="4">
    <source>
        <dbReference type="ARBA" id="ARBA00022527"/>
    </source>
</evidence>
<accession>A0A1R2C8I5</accession>
<dbReference type="SMART" id="SM00054">
    <property type="entry name" value="EFh"/>
    <property type="match status" value="3"/>
</dbReference>